<reference evidence="1" key="1">
    <citation type="submission" date="2021-03" db="EMBL/GenBank/DDBJ databases">
        <authorList>
            <consortium name="DOE Joint Genome Institute"/>
            <person name="Ahrendt S."/>
            <person name="Looney B.P."/>
            <person name="Miyauchi S."/>
            <person name="Morin E."/>
            <person name="Drula E."/>
            <person name="Courty P.E."/>
            <person name="Chicoki N."/>
            <person name="Fauchery L."/>
            <person name="Kohler A."/>
            <person name="Kuo A."/>
            <person name="Labutti K."/>
            <person name="Pangilinan J."/>
            <person name="Lipzen A."/>
            <person name="Riley R."/>
            <person name="Andreopoulos W."/>
            <person name="He G."/>
            <person name="Johnson J."/>
            <person name="Barry K.W."/>
            <person name="Grigoriev I.V."/>
            <person name="Nagy L."/>
            <person name="Hibbett D."/>
            <person name="Henrissat B."/>
            <person name="Matheny P.B."/>
            <person name="Labbe J."/>
            <person name="Martin F."/>
        </authorList>
    </citation>
    <scope>NUCLEOTIDE SEQUENCE</scope>
    <source>
        <strain evidence="1">HHB10654</strain>
    </source>
</reference>
<keyword evidence="2" id="KW-1185">Reference proteome</keyword>
<name>A0ACB8T175_9AGAM</name>
<evidence type="ECO:0000313" key="2">
    <source>
        <dbReference type="Proteomes" id="UP000814140"/>
    </source>
</evidence>
<comment type="caution">
    <text evidence="1">The sequence shown here is derived from an EMBL/GenBank/DDBJ whole genome shotgun (WGS) entry which is preliminary data.</text>
</comment>
<proteinExistence type="predicted"/>
<evidence type="ECO:0000313" key="1">
    <source>
        <dbReference type="EMBL" id="KAI0062494.1"/>
    </source>
</evidence>
<organism evidence="1 2">
    <name type="scientific">Artomyces pyxidatus</name>
    <dbReference type="NCBI Taxonomy" id="48021"/>
    <lineage>
        <taxon>Eukaryota</taxon>
        <taxon>Fungi</taxon>
        <taxon>Dikarya</taxon>
        <taxon>Basidiomycota</taxon>
        <taxon>Agaricomycotina</taxon>
        <taxon>Agaricomycetes</taxon>
        <taxon>Russulales</taxon>
        <taxon>Auriscalpiaceae</taxon>
        <taxon>Artomyces</taxon>
    </lineage>
</organism>
<protein>
    <submittedName>
        <fullName evidence="1">Uncharacterized protein</fullName>
    </submittedName>
</protein>
<reference evidence="1" key="2">
    <citation type="journal article" date="2022" name="New Phytol.">
        <title>Evolutionary transition to the ectomycorrhizal habit in the genomes of a hyperdiverse lineage of mushroom-forming fungi.</title>
        <authorList>
            <person name="Looney B."/>
            <person name="Miyauchi S."/>
            <person name="Morin E."/>
            <person name="Drula E."/>
            <person name="Courty P.E."/>
            <person name="Kohler A."/>
            <person name="Kuo A."/>
            <person name="LaButti K."/>
            <person name="Pangilinan J."/>
            <person name="Lipzen A."/>
            <person name="Riley R."/>
            <person name="Andreopoulos W."/>
            <person name="He G."/>
            <person name="Johnson J."/>
            <person name="Nolan M."/>
            <person name="Tritt A."/>
            <person name="Barry K.W."/>
            <person name="Grigoriev I.V."/>
            <person name="Nagy L.G."/>
            <person name="Hibbett D."/>
            <person name="Henrissat B."/>
            <person name="Matheny P.B."/>
            <person name="Labbe J."/>
            <person name="Martin F.M."/>
        </authorList>
    </citation>
    <scope>NUCLEOTIDE SEQUENCE</scope>
    <source>
        <strain evidence="1">HHB10654</strain>
    </source>
</reference>
<dbReference type="Proteomes" id="UP000814140">
    <property type="component" value="Unassembled WGS sequence"/>
</dbReference>
<dbReference type="EMBL" id="MU277207">
    <property type="protein sequence ID" value="KAI0062494.1"/>
    <property type="molecule type" value="Genomic_DNA"/>
</dbReference>
<accession>A0ACB8T175</accession>
<sequence>MSLLTMICYLVSSAGLLPWIHGSSASCHTCKRQCCTLLVGSHISYILARMLYHPRGPFRRMSRATSSVLVSCCKTDGFLDHESPFDSLEGST</sequence>
<gene>
    <name evidence="1" type="ORF">BV25DRAFT_637697</name>
</gene>